<evidence type="ECO:0000313" key="3">
    <source>
        <dbReference type="Proteomes" id="UP000807115"/>
    </source>
</evidence>
<dbReference type="Proteomes" id="UP000807115">
    <property type="component" value="Chromosome 8"/>
</dbReference>
<feature type="region of interest" description="Disordered" evidence="1">
    <location>
        <begin position="31"/>
        <end position="53"/>
    </location>
</feature>
<comment type="caution">
    <text evidence="2">The sequence shown here is derived from an EMBL/GenBank/DDBJ whole genome shotgun (WGS) entry which is preliminary data.</text>
</comment>
<dbReference type="AlphaFoldDB" id="A0A921QGC1"/>
<reference evidence="2" key="2">
    <citation type="submission" date="2020-10" db="EMBL/GenBank/DDBJ databases">
        <authorList>
            <person name="Cooper E.A."/>
            <person name="Brenton Z.W."/>
            <person name="Flinn B.S."/>
            <person name="Jenkins J."/>
            <person name="Shu S."/>
            <person name="Flowers D."/>
            <person name="Luo F."/>
            <person name="Wang Y."/>
            <person name="Xia P."/>
            <person name="Barry K."/>
            <person name="Daum C."/>
            <person name="Lipzen A."/>
            <person name="Yoshinaga Y."/>
            <person name="Schmutz J."/>
            <person name="Saski C."/>
            <person name="Vermerris W."/>
            <person name="Kresovich S."/>
        </authorList>
    </citation>
    <scope>NUCLEOTIDE SEQUENCE</scope>
</reference>
<organism evidence="2 3">
    <name type="scientific">Sorghum bicolor</name>
    <name type="common">Sorghum</name>
    <name type="synonym">Sorghum vulgare</name>
    <dbReference type="NCBI Taxonomy" id="4558"/>
    <lineage>
        <taxon>Eukaryota</taxon>
        <taxon>Viridiplantae</taxon>
        <taxon>Streptophyta</taxon>
        <taxon>Embryophyta</taxon>
        <taxon>Tracheophyta</taxon>
        <taxon>Spermatophyta</taxon>
        <taxon>Magnoliopsida</taxon>
        <taxon>Liliopsida</taxon>
        <taxon>Poales</taxon>
        <taxon>Poaceae</taxon>
        <taxon>PACMAD clade</taxon>
        <taxon>Panicoideae</taxon>
        <taxon>Andropogonodae</taxon>
        <taxon>Andropogoneae</taxon>
        <taxon>Sorghinae</taxon>
        <taxon>Sorghum</taxon>
    </lineage>
</organism>
<evidence type="ECO:0000313" key="2">
    <source>
        <dbReference type="EMBL" id="KAG0521358.1"/>
    </source>
</evidence>
<accession>A0A921QGC1</accession>
<dbReference type="EMBL" id="CM027687">
    <property type="protein sequence ID" value="KAG0521358.1"/>
    <property type="molecule type" value="Genomic_DNA"/>
</dbReference>
<proteinExistence type="predicted"/>
<gene>
    <name evidence="2" type="ORF">BDA96_08G153500</name>
</gene>
<protein>
    <submittedName>
        <fullName evidence="2">Uncharacterized protein</fullName>
    </submittedName>
</protein>
<reference evidence="2" key="1">
    <citation type="journal article" date="2019" name="BMC Genomics">
        <title>A new reference genome for Sorghum bicolor reveals high levels of sequence similarity between sweet and grain genotypes: implications for the genetics of sugar metabolism.</title>
        <authorList>
            <person name="Cooper E.A."/>
            <person name="Brenton Z.W."/>
            <person name="Flinn B.S."/>
            <person name="Jenkins J."/>
            <person name="Shu S."/>
            <person name="Flowers D."/>
            <person name="Luo F."/>
            <person name="Wang Y."/>
            <person name="Xia P."/>
            <person name="Barry K."/>
            <person name="Daum C."/>
            <person name="Lipzen A."/>
            <person name="Yoshinaga Y."/>
            <person name="Schmutz J."/>
            <person name="Saski C."/>
            <person name="Vermerris W."/>
            <person name="Kresovich S."/>
        </authorList>
    </citation>
    <scope>NUCLEOTIDE SEQUENCE</scope>
</reference>
<sequence length="62" mass="6172">MHLCNLGEADLAAICLQAGKLISPPNCAGSPGGGVGSAAAGRPVTAARNHPRGDDLFSWLMG</sequence>
<name>A0A921QGC1_SORBI</name>
<evidence type="ECO:0000256" key="1">
    <source>
        <dbReference type="SAM" id="MobiDB-lite"/>
    </source>
</evidence>